<gene>
    <name evidence="2" type="ORF">SAMN04488564_111314</name>
</gene>
<evidence type="ECO:0000256" key="1">
    <source>
        <dbReference type="SAM" id="MobiDB-lite"/>
    </source>
</evidence>
<reference evidence="3" key="1">
    <citation type="submission" date="2016-10" db="EMBL/GenBank/DDBJ databases">
        <authorList>
            <person name="Varghese N."/>
            <person name="Submissions S."/>
        </authorList>
    </citation>
    <scope>NUCLEOTIDE SEQUENCE [LARGE SCALE GENOMIC DNA]</scope>
    <source>
        <strain evidence="3">DSM 44232</strain>
    </source>
</reference>
<evidence type="ECO:0000313" key="2">
    <source>
        <dbReference type="EMBL" id="SFR27874.1"/>
    </source>
</evidence>
<feature type="region of interest" description="Disordered" evidence="1">
    <location>
        <begin position="168"/>
        <end position="189"/>
    </location>
</feature>
<dbReference type="NCBIfam" id="TIGR04141">
    <property type="entry name" value="TIGR04141 family sporadically distributed protein"/>
    <property type="match status" value="1"/>
</dbReference>
<proteinExistence type="predicted"/>
<dbReference type="EMBL" id="FOYL01000011">
    <property type="protein sequence ID" value="SFR27874.1"/>
    <property type="molecule type" value="Genomic_DNA"/>
</dbReference>
<protein>
    <submittedName>
        <fullName evidence="2">Sporadically distributed protein, TIGR04141 family</fullName>
    </submittedName>
</protein>
<organism evidence="2 3">
    <name type="scientific">Lentzea waywayandensis</name>
    <dbReference type="NCBI Taxonomy" id="84724"/>
    <lineage>
        <taxon>Bacteria</taxon>
        <taxon>Bacillati</taxon>
        <taxon>Actinomycetota</taxon>
        <taxon>Actinomycetes</taxon>
        <taxon>Pseudonocardiales</taxon>
        <taxon>Pseudonocardiaceae</taxon>
        <taxon>Lentzea</taxon>
    </lineage>
</organism>
<dbReference type="Proteomes" id="UP000198583">
    <property type="component" value="Unassembled WGS sequence"/>
</dbReference>
<dbReference type="STRING" id="84724.SAMN04488564_111314"/>
<dbReference type="AlphaFoldDB" id="A0A1I6FD78"/>
<evidence type="ECO:0000313" key="3">
    <source>
        <dbReference type="Proteomes" id="UP000198583"/>
    </source>
</evidence>
<dbReference type="Pfam" id="PF19614">
    <property type="entry name" value="DUF6119"/>
    <property type="match status" value="1"/>
</dbReference>
<sequence length="237" mass="26092">MTVRTSLDNEGSASATARATCPHQGKWYEIGKDAVERVKAQVAELLLNRSTLSFPLWVPSGKTTDEHDYAAEKVAARQCYLCLDSSFATTPMHLRFELADIAGRVWDAGILFSLSRVSLLRLSYDLHNLGIELQFADIPFVARKKGQPAAKAAWKRRPVGLWAQRAAVPSGQPHQGRNRMTAIHDEPRPDSARLSVRACSSFVGLTHQHTNRSVLVEGPEITIRPVGTRRLAAGGSR</sequence>
<dbReference type="InterPro" id="IPR026487">
    <property type="entry name" value="CHP04141"/>
</dbReference>
<name>A0A1I6FD78_9PSEU</name>
<accession>A0A1I6FD78</accession>
<keyword evidence="3" id="KW-1185">Reference proteome</keyword>